<protein>
    <submittedName>
        <fullName evidence="1">Uncharacterized protein</fullName>
    </submittedName>
</protein>
<proteinExistence type="predicted"/>
<gene>
    <name evidence="1" type="ORF">BSZ32_17775</name>
</gene>
<organism evidence="1 2">
    <name type="scientific">Rubritalea profundi</name>
    <dbReference type="NCBI Taxonomy" id="1658618"/>
    <lineage>
        <taxon>Bacteria</taxon>
        <taxon>Pseudomonadati</taxon>
        <taxon>Verrucomicrobiota</taxon>
        <taxon>Verrucomicrobiia</taxon>
        <taxon>Verrucomicrobiales</taxon>
        <taxon>Rubritaleaceae</taxon>
        <taxon>Rubritalea</taxon>
    </lineage>
</organism>
<comment type="caution">
    <text evidence="1">The sequence shown here is derived from an EMBL/GenBank/DDBJ whole genome shotgun (WGS) entry which is preliminary data.</text>
</comment>
<dbReference type="AlphaFoldDB" id="A0A2S7U558"/>
<dbReference type="EMBL" id="MQWA01000001">
    <property type="protein sequence ID" value="PQJ30138.1"/>
    <property type="molecule type" value="Genomic_DNA"/>
</dbReference>
<name>A0A2S7U558_9BACT</name>
<reference evidence="1 2" key="1">
    <citation type="submission" date="2016-12" db="EMBL/GenBank/DDBJ databases">
        <title>Study of bacterial adaptation to deep sea.</title>
        <authorList>
            <person name="Song J."/>
            <person name="Yoshizawa S."/>
            <person name="Kogure K."/>
        </authorList>
    </citation>
    <scope>NUCLEOTIDE SEQUENCE [LARGE SCALE GENOMIC DNA]</scope>
    <source>
        <strain evidence="1 2">SAORIC-165</strain>
    </source>
</reference>
<evidence type="ECO:0000313" key="2">
    <source>
        <dbReference type="Proteomes" id="UP000239907"/>
    </source>
</evidence>
<dbReference type="Proteomes" id="UP000239907">
    <property type="component" value="Unassembled WGS sequence"/>
</dbReference>
<evidence type="ECO:0000313" key="1">
    <source>
        <dbReference type="EMBL" id="PQJ30138.1"/>
    </source>
</evidence>
<keyword evidence="2" id="KW-1185">Reference proteome</keyword>
<accession>A0A2S7U558</accession>
<sequence>MCHLDGEILADDLIIWIGAEAFETFSRVASYVRNLDMNLKSLAVVTFGGMLLFLVSCSPAQRFYQAQTKVPQKPWQGTSGKWGGYSDKKLPNGGHSVRFMGYNEPDQSSCAYFVTVRAAELSVLDGKTHFFSSGVTTNIAIEESNFPMRVIPGYWDEVPFVEYISDGKGNVIPVNTYRSIWVPPSRIPPHTAINKINTASSSINYNGTGKKYDSVSILQGAHTNQQKLGRVSLDPKAVEFLKAVRSD</sequence>